<dbReference type="OrthoDB" id="851428at2759"/>
<gene>
    <name evidence="1" type="ORF">HRI_000757200</name>
</gene>
<accession>A0A9W7LNC8</accession>
<dbReference type="CDD" id="cd00303">
    <property type="entry name" value="retropepsin_like"/>
    <property type="match status" value="1"/>
</dbReference>
<protein>
    <recommendedName>
        <fullName evidence="3">RVP_2 domain-containing protein</fullName>
    </recommendedName>
</protein>
<name>A0A9W7LNC8_HIBTR</name>
<dbReference type="EMBL" id="BSYR01000010">
    <property type="protein sequence ID" value="GMI70879.1"/>
    <property type="molecule type" value="Genomic_DNA"/>
</dbReference>
<evidence type="ECO:0008006" key="3">
    <source>
        <dbReference type="Google" id="ProtNLM"/>
    </source>
</evidence>
<dbReference type="Gene3D" id="2.40.70.10">
    <property type="entry name" value="Acid Proteases"/>
    <property type="match status" value="1"/>
</dbReference>
<dbReference type="PANTHER" id="PTHR15503">
    <property type="entry name" value="LDOC1 RELATED"/>
    <property type="match status" value="1"/>
</dbReference>
<sequence length="288" mass="32153">MRRECPLLAGGGQGRALVVADPQRGRGHGRGNFRRRDEGHRGIAHVVVVRPEGGGPARVYAQHEERNDADVIAGTFSLQSLSLLALIDSGSMHSYILSEYAYLLDIPVELLEVGMQVTSCFGETVVTRKLYRRCSLSVQGQVFLVDLMELPFYGFDVNLGMDWLSEHMAVVDFEVKRVTLKLADDYEVVVVGENVKFLSNVISALEANRMMRLGCEAYLAYVMNPGTKDVRVQDIRTVRDFPGVFPEELPGLPPNREVEFGIELYENTTSVSIAPYRMAPKELKELKT</sequence>
<reference evidence="1" key="1">
    <citation type="submission" date="2023-05" db="EMBL/GenBank/DDBJ databases">
        <title>Genome and transcriptome analyses reveal genes involved in the formation of fine ridges on petal epidermal cells in Hibiscus trionum.</title>
        <authorList>
            <person name="Koshimizu S."/>
            <person name="Masuda S."/>
            <person name="Ishii T."/>
            <person name="Shirasu K."/>
            <person name="Hoshino A."/>
            <person name="Arita M."/>
        </authorList>
    </citation>
    <scope>NUCLEOTIDE SEQUENCE</scope>
    <source>
        <strain evidence="1">Hamamatsu line</strain>
    </source>
</reference>
<dbReference type="InterPro" id="IPR021109">
    <property type="entry name" value="Peptidase_aspartic_dom_sf"/>
</dbReference>
<dbReference type="Proteomes" id="UP001165190">
    <property type="component" value="Unassembled WGS sequence"/>
</dbReference>
<dbReference type="AlphaFoldDB" id="A0A9W7LNC8"/>
<dbReference type="PANTHER" id="PTHR15503:SF45">
    <property type="entry name" value="RNA-DIRECTED DNA POLYMERASE HOMOLOG"/>
    <property type="match status" value="1"/>
</dbReference>
<evidence type="ECO:0000313" key="1">
    <source>
        <dbReference type="EMBL" id="GMI70879.1"/>
    </source>
</evidence>
<evidence type="ECO:0000313" key="2">
    <source>
        <dbReference type="Proteomes" id="UP001165190"/>
    </source>
</evidence>
<dbReference type="InterPro" id="IPR032567">
    <property type="entry name" value="RTL1-rel"/>
</dbReference>
<dbReference type="SUPFAM" id="SSF50630">
    <property type="entry name" value="Acid proteases"/>
    <property type="match status" value="1"/>
</dbReference>
<keyword evidence="2" id="KW-1185">Reference proteome</keyword>
<comment type="caution">
    <text evidence="1">The sequence shown here is derived from an EMBL/GenBank/DDBJ whole genome shotgun (WGS) entry which is preliminary data.</text>
</comment>
<proteinExistence type="predicted"/>
<dbReference type="Pfam" id="PF08284">
    <property type="entry name" value="RVP_2"/>
    <property type="match status" value="1"/>
</dbReference>
<organism evidence="1 2">
    <name type="scientific">Hibiscus trionum</name>
    <name type="common">Flower of an hour</name>
    <dbReference type="NCBI Taxonomy" id="183268"/>
    <lineage>
        <taxon>Eukaryota</taxon>
        <taxon>Viridiplantae</taxon>
        <taxon>Streptophyta</taxon>
        <taxon>Embryophyta</taxon>
        <taxon>Tracheophyta</taxon>
        <taxon>Spermatophyta</taxon>
        <taxon>Magnoliopsida</taxon>
        <taxon>eudicotyledons</taxon>
        <taxon>Gunneridae</taxon>
        <taxon>Pentapetalae</taxon>
        <taxon>rosids</taxon>
        <taxon>malvids</taxon>
        <taxon>Malvales</taxon>
        <taxon>Malvaceae</taxon>
        <taxon>Malvoideae</taxon>
        <taxon>Hibiscus</taxon>
    </lineage>
</organism>